<dbReference type="EMBL" id="MH191398">
    <property type="protein sequence ID" value="AWN08609.1"/>
    <property type="molecule type" value="Genomic_DNA"/>
</dbReference>
<organism evidence="1 2">
    <name type="scientific">Erwinia phage Faunus</name>
    <dbReference type="NCBI Taxonomy" id="2182346"/>
    <lineage>
        <taxon>Viruses</taxon>
        <taxon>Duplodnaviria</taxon>
        <taxon>Heunggongvirae</taxon>
        <taxon>Uroviricota</taxon>
        <taxon>Caudoviricetes</taxon>
        <taxon>Chaseviridae</taxon>
        <taxon>Cleopatravirinae</taxon>
        <taxon>Faunusvirus</taxon>
        <taxon>Faunusvirus faunus</taxon>
    </lineage>
</organism>
<dbReference type="RefSeq" id="YP_009802119.1">
    <property type="nucleotide sequence ID" value="NC_047978.1"/>
</dbReference>
<reference evidence="1 2" key="1">
    <citation type="submission" date="2018-04" db="EMBL/GenBank/DDBJ databases">
        <title>Phage therapy in agriculture - a green tech approach to combat plant pathogenic bacteria.</title>
        <authorList>
            <person name="Djurhuus A.M."/>
            <person name="Carstens A.B."/>
            <person name="Hansen L.H."/>
        </authorList>
    </citation>
    <scope>NUCLEOTIDE SEQUENCE [LARGE SCALE GENOMIC DNA]</scope>
</reference>
<accession>A0A2U8UWH9</accession>
<sequence length="102" mass="11653">MPRKTLKQKLKSQIRLAKEVADIEHEKAGFTINYELQLMQSVGMAHGVMASLLEAKKHFDVESEQYKAFEKVSQGRIAQCMQQLINMGVSHEEANRRITQGH</sequence>
<dbReference type="GeneID" id="54992653"/>
<dbReference type="KEGG" id="vg:54992653"/>
<proteinExistence type="predicted"/>
<name>A0A2U8UWH9_9CAUD</name>
<protein>
    <submittedName>
        <fullName evidence="1">Uncharacterized protein</fullName>
    </submittedName>
</protein>
<keyword evidence="2" id="KW-1185">Reference proteome</keyword>
<dbReference type="Proteomes" id="UP000246222">
    <property type="component" value="Segment"/>
</dbReference>
<evidence type="ECO:0000313" key="1">
    <source>
        <dbReference type="EMBL" id="AWN08609.1"/>
    </source>
</evidence>
<evidence type="ECO:0000313" key="2">
    <source>
        <dbReference type="Proteomes" id="UP000246222"/>
    </source>
</evidence>